<evidence type="ECO:0000313" key="2">
    <source>
        <dbReference type="EMBL" id="QJH92978.1"/>
    </source>
</evidence>
<evidence type="ECO:0000313" key="1">
    <source>
        <dbReference type="EMBL" id="QJB01060.1"/>
    </source>
</evidence>
<reference evidence="1" key="1">
    <citation type="submission" date="2020-03" db="EMBL/GenBank/DDBJ databases">
        <title>The deep terrestrial virosphere.</title>
        <authorList>
            <person name="Holmfeldt K."/>
            <person name="Nilsson E."/>
            <person name="Simone D."/>
            <person name="Lopez-Fernandez M."/>
            <person name="Wu X."/>
            <person name="de Brujin I."/>
            <person name="Lundin D."/>
            <person name="Andersson A."/>
            <person name="Bertilsson S."/>
            <person name="Dopson M."/>
        </authorList>
    </citation>
    <scope>NUCLEOTIDE SEQUENCE</scope>
    <source>
        <strain evidence="1">MM171A00153</strain>
        <strain evidence="2">MM171B02449</strain>
    </source>
</reference>
<proteinExistence type="predicted"/>
<dbReference type="EMBL" id="MT143936">
    <property type="protein sequence ID" value="QJH92978.1"/>
    <property type="molecule type" value="Genomic_DNA"/>
</dbReference>
<sequence length="114" mass="12964">MITTIYKCDRCGQEAPNMPMWRLEIRALQLPLETPQGLEVADPRMGCYPQADWCRACMVEVLGLPARAEDPRPAEPRKGKPTVEELAREIAQRLFWEHLPAPAVDEGEEPEVRP</sequence>
<dbReference type="EMBL" id="MT143704">
    <property type="protein sequence ID" value="QJB01060.1"/>
    <property type="molecule type" value="Genomic_DNA"/>
</dbReference>
<accession>A0A6M3M4F0</accession>
<organism evidence="1">
    <name type="scientific">viral metagenome</name>
    <dbReference type="NCBI Taxonomy" id="1070528"/>
    <lineage>
        <taxon>unclassified sequences</taxon>
        <taxon>metagenomes</taxon>
        <taxon>organismal metagenomes</taxon>
    </lineage>
</organism>
<gene>
    <name evidence="1" type="ORF">MM171A00153_0079</name>
    <name evidence="2" type="ORF">MM171B02449_0004</name>
</gene>
<dbReference type="AlphaFoldDB" id="A0A6M3M4F0"/>
<protein>
    <submittedName>
        <fullName evidence="1">Uncharacterized protein</fullName>
    </submittedName>
</protein>
<name>A0A6M3M4F0_9ZZZZ</name>